<reference evidence="2 3" key="1">
    <citation type="submission" date="2021-06" db="EMBL/GenBank/DDBJ databases">
        <title>Caerostris darwini draft genome.</title>
        <authorList>
            <person name="Kono N."/>
            <person name="Arakawa K."/>
        </authorList>
    </citation>
    <scope>NUCLEOTIDE SEQUENCE [LARGE SCALE GENOMIC DNA]</scope>
</reference>
<organism evidence="2 3">
    <name type="scientific">Caerostris darwini</name>
    <dbReference type="NCBI Taxonomy" id="1538125"/>
    <lineage>
        <taxon>Eukaryota</taxon>
        <taxon>Metazoa</taxon>
        <taxon>Ecdysozoa</taxon>
        <taxon>Arthropoda</taxon>
        <taxon>Chelicerata</taxon>
        <taxon>Arachnida</taxon>
        <taxon>Araneae</taxon>
        <taxon>Araneomorphae</taxon>
        <taxon>Entelegynae</taxon>
        <taxon>Araneoidea</taxon>
        <taxon>Araneidae</taxon>
        <taxon>Caerostris</taxon>
    </lineage>
</organism>
<accession>A0AAV4SWX5</accession>
<name>A0AAV4SWX5_9ARAC</name>
<feature type="compositionally biased region" description="Basic and acidic residues" evidence="1">
    <location>
        <begin position="58"/>
        <end position="68"/>
    </location>
</feature>
<evidence type="ECO:0000256" key="1">
    <source>
        <dbReference type="SAM" id="MobiDB-lite"/>
    </source>
</evidence>
<comment type="caution">
    <text evidence="2">The sequence shown here is derived from an EMBL/GenBank/DDBJ whole genome shotgun (WGS) entry which is preliminary data.</text>
</comment>
<protein>
    <submittedName>
        <fullName evidence="2">Uncharacterized protein</fullName>
    </submittedName>
</protein>
<keyword evidence="3" id="KW-1185">Reference proteome</keyword>
<feature type="region of interest" description="Disordered" evidence="1">
    <location>
        <begin position="17"/>
        <end position="121"/>
    </location>
</feature>
<feature type="compositionally biased region" description="Basic residues" evidence="1">
    <location>
        <begin position="20"/>
        <end position="34"/>
    </location>
</feature>
<dbReference type="EMBL" id="BPLQ01008398">
    <property type="protein sequence ID" value="GIY37077.1"/>
    <property type="molecule type" value="Genomic_DNA"/>
</dbReference>
<sequence length="121" mass="13644">MPEPHLVCTEIPELCLNPPHWRRPSTVRYPRGRTSRSAPTPEAHVLLRRRRISFQGRTETEEKKKKEGGQPSFGGRGSFAETGCRPTTRDRRGRHAPSGRVRKSAPRRSDGDHAPLVTCTP</sequence>
<gene>
    <name evidence="2" type="ORF">CDAR_387861</name>
</gene>
<dbReference type="Proteomes" id="UP001054837">
    <property type="component" value="Unassembled WGS sequence"/>
</dbReference>
<dbReference type="AlphaFoldDB" id="A0AAV4SWX5"/>
<proteinExistence type="predicted"/>
<evidence type="ECO:0000313" key="3">
    <source>
        <dbReference type="Proteomes" id="UP001054837"/>
    </source>
</evidence>
<feature type="compositionally biased region" description="Basic residues" evidence="1">
    <location>
        <begin position="91"/>
        <end position="106"/>
    </location>
</feature>
<evidence type="ECO:0000313" key="2">
    <source>
        <dbReference type="EMBL" id="GIY37077.1"/>
    </source>
</evidence>